<comment type="caution">
    <text evidence="1">The sequence shown here is derived from an EMBL/GenBank/DDBJ whole genome shotgun (WGS) entry which is preliminary data.</text>
</comment>
<sequence length="215" mass="24578">MQSDLSKVLYSATDLALIKRLSTEEILYVETDNHLFTDIVCRSGFTLCAMPEDYWASSLGFEQAGYAWVKRAIFQQEPFSPGWNEDGQATLRIIPPGPLERICIVRTAAGFSEAEDESSAATFGDRIERVLQQIRQTHSQRSFNTFLFNPELVEKTDEKLRHCLVDVGFLLFFDQTVVSVAAYDNFFSLEPARMKPADLDDHFISRYQMIPLRET</sequence>
<protein>
    <submittedName>
        <fullName evidence="1">Uncharacterized protein</fullName>
    </submittedName>
</protein>
<name>A0ABQ2PJ21_9NEIS</name>
<gene>
    <name evidence="1" type="ORF">GCM10010971_11400</name>
</gene>
<dbReference type="RefSeq" id="WP_188690058.1">
    <property type="nucleotide sequence ID" value="NZ_BMLY01000001.1"/>
</dbReference>
<evidence type="ECO:0000313" key="1">
    <source>
        <dbReference type="EMBL" id="GGP25321.1"/>
    </source>
</evidence>
<organism evidence="1 2">
    <name type="scientific">Silvimonas amylolytica</name>
    <dbReference type="NCBI Taxonomy" id="449663"/>
    <lineage>
        <taxon>Bacteria</taxon>
        <taxon>Pseudomonadati</taxon>
        <taxon>Pseudomonadota</taxon>
        <taxon>Betaproteobacteria</taxon>
        <taxon>Neisseriales</taxon>
        <taxon>Chitinibacteraceae</taxon>
        <taxon>Silvimonas</taxon>
    </lineage>
</organism>
<reference evidence="2" key="1">
    <citation type="journal article" date="2019" name="Int. J. Syst. Evol. Microbiol.">
        <title>The Global Catalogue of Microorganisms (GCM) 10K type strain sequencing project: providing services to taxonomists for standard genome sequencing and annotation.</title>
        <authorList>
            <consortium name="The Broad Institute Genomics Platform"/>
            <consortium name="The Broad Institute Genome Sequencing Center for Infectious Disease"/>
            <person name="Wu L."/>
            <person name="Ma J."/>
        </authorList>
    </citation>
    <scope>NUCLEOTIDE SEQUENCE [LARGE SCALE GENOMIC DNA]</scope>
    <source>
        <strain evidence="2">CGMCC 1.8860</strain>
    </source>
</reference>
<dbReference type="EMBL" id="BMLY01000001">
    <property type="protein sequence ID" value="GGP25321.1"/>
    <property type="molecule type" value="Genomic_DNA"/>
</dbReference>
<evidence type="ECO:0000313" key="2">
    <source>
        <dbReference type="Proteomes" id="UP000621859"/>
    </source>
</evidence>
<accession>A0ABQ2PJ21</accession>
<keyword evidence="2" id="KW-1185">Reference proteome</keyword>
<proteinExistence type="predicted"/>
<dbReference type="Proteomes" id="UP000621859">
    <property type="component" value="Unassembled WGS sequence"/>
</dbReference>